<dbReference type="PIRSF" id="PIRSF006630">
    <property type="entry name" value="NADS_GAT"/>
    <property type="match status" value="1"/>
</dbReference>
<comment type="similarity">
    <text evidence="2">In the C-terminal section; belongs to the NAD synthetase family.</text>
</comment>
<dbReference type="FunFam" id="3.60.110.10:FF:000007">
    <property type="entry name" value="Glutamine-dependent NAD(+) synthetase"/>
    <property type="match status" value="1"/>
</dbReference>
<dbReference type="AlphaFoldDB" id="A0A7K8S2S6"/>
<dbReference type="FunFam" id="3.40.50.620:FF:000036">
    <property type="entry name" value="Glutamine-dependent NAD(+) synthetase"/>
    <property type="match status" value="1"/>
</dbReference>
<evidence type="ECO:0000256" key="3">
    <source>
        <dbReference type="ARBA" id="ARBA00011643"/>
    </source>
</evidence>
<evidence type="ECO:0000256" key="11">
    <source>
        <dbReference type="ARBA" id="ARBA00031075"/>
    </source>
</evidence>
<proteinExistence type="inferred from homology"/>
<keyword evidence="8" id="KW-0067">ATP-binding</keyword>
<dbReference type="SUPFAM" id="SSF52402">
    <property type="entry name" value="Adenine nucleotide alpha hydrolases-like"/>
    <property type="match status" value="1"/>
</dbReference>
<evidence type="ECO:0000256" key="7">
    <source>
        <dbReference type="ARBA" id="ARBA00022741"/>
    </source>
</evidence>
<evidence type="ECO:0000259" key="12">
    <source>
        <dbReference type="PROSITE" id="PS50263"/>
    </source>
</evidence>
<keyword evidence="9" id="KW-0520">NAD</keyword>
<comment type="caution">
    <text evidence="13">The sequence shown here is derived from an EMBL/GenBank/DDBJ whole genome shotgun (WGS) entry which is preliminary data.</text>
</comment>
<evidence type="ECO:0000256" key="4">
    <source>
        <dbReference type="ARBA" id="ARBA00012743"/>
    </source>
</evidence>
<dbReference type="SUPFAM" id="SSF56317">
    <property type="entry name" value="Carbon-nitrogen hydrolase"/>
    <property type="match status" value="1"/>
</dbReference>
<evidence type="ECO:0000256" key="5">
    <source>
        <dbReference type="ARBA" id="ARBA00017309"/>
    </source>
</evidence>
<evidence type="ECO:0000256" key="9">
    <source>
        <dbReference type="ARBA" id="ARBA00023027"/>
    </source>
</evidence>
<dbReference type="InterPro" id="IPR022310">
    <property type="entry name" value="NAD/GMP_synthase"/>
</dbReference>
<keyword evidence="6" id="KW-0436">Ligase</keyword>
<dbReference type="HAMAP" id="MF_02090">
    <property type="entry name" value="NadE_glutamine_dep"/>
    <property type="match status" value="1"/>
</dbReference>
<comment type="pathway">
    <text evidence="1">Cofactor biosynthesis; NAD(+) biosynthesis; NAD(+) from deamido-NAD(+) (L-Gln route): step 1/1.</text>
</comment>
<dbReference type="Gene3D" id="3.60.110.10">
    <property type="entry name" value="Carbon-nitrogen hydrolase"/>
    <property type="match status" value="1"/>
</dbReference>
<dbReference type="InterPro" id="IPR003694">
    <property type="entry name" value="NAD_synthase"/>
</dbReference>
<dbReference type="Pfam" id="PF02540">
    <property type="entry name" value="NAD_synthase"/>
    <property type="match status" value="1"/>
</dbReference>
<organism evidence="13 14">
    <name type="scientific">Rhodinocichla rosea</name>
    <dbReference type="NCBI Taxonomy" id="58203"/>
    <lineage>
        <taxon>Eukaryota</taxon>
        <taxon>Metazoa</taxon>
        <taxon>Chordata</taxon>
        <taxon>Craniata</taxon>
        <taxon>Vertebrata</taxon>
        <taxon>Euteleostomi</taxon>
        <taxon>Archelosauria</taxon>
        <taxon>Archosauria</taxon>
        <taxon>Dinosauria</taxon>
        <taxon>Saurischia</taxon>
        <taxon>Theropoda</taxon>
        <taxon>Coelurosauria</taxon>
        <taxon>Aves</taxon>
        <taxon>Neognathae</taxon>
        <taxon>Neoaves</taxon>
        <taxon>Telluraves</taxon>
        <taxon>Australaves</taxon>
        <taxon>Passeriformes</taxon>
        <taxon>Thraupidae</taxon>
        <taxon>Rhodinocichla</taxon>
    </lineage>
</organism>
<comment type="subunit">
    <text evidence="3">Homohexamer.</text>
</comment>
<dbReference type="InterPro" id="IPR003010">
    <property type="entry name" value="C-N_Hydrolase"/>
</dbReference>
<dbReference type="CDD" id="cd07570">
    <property type="entry name" value="GAT_Gln-NAD-synth"/>
    <property type="match status" value="1"/>
</dbReference>
<dbReference type="Gene3D" id="3.40.50.620">
    <property type="entry name" value="HUPs"/>
    <property type="match status" value="1"/>
</dbReference>
<accession>A0A7K8S2S6</accession>
<evidence type="ECO:0000256" key="10">
    <source>
        <dbReference type="ARBA" id="ARBA00030681"/>
    </source>
</evidence>
<keyword evidence="14" id="KW-1185">Reference proteome</keyword>
<dbReference type="Pfam" id="PF00795">
    <property type="entry name" value="CN_hydrolase"/>
    <property type="match status" value="1"/>
</dbReference>
<sequence length="692" mass="77387">MGRAVTLATCALNQWALDFEGNLERIFRSIDIAKSKGARYRLGPELEICGYGCSDHFYESDTLLHSFEVLGKLLESPVTQDIICDVGMPVLHRNVRYNCRVIFLNKKILLIRPKISLANAGNYRELRWFTPWSKARHVEEYFLPRIIQEVTGQETVPFGDAVLATKDTCLGAEICEELWAPNSPHIEMGLDGVEIFTNSSGSHHVLRKAHARVDLVNSATAKNGGIYILANQKGCDGDRLYYDGCAMISMNGETVAQGSQFSLDDVEMLVATLDLEDVRSYRAEISSRNLAASKVNPYPRVKVNFALSCPDDLAVPTCMPIQWRHHSPEEEISLGPACWLWDYLRRSKQAGFLLPLSGGIDSSATACIVYSMCHQVCLAVKNGNADVLADARRIVNDETYIPEDPRELCKRVLTTCYMASENSSQDTCNRAKLLAEQIGSYHINLNIDAAVKAVVGIFSVVTGRTPQFSVYGGSSRESLALQNVQARIRMVLAYLFAQLTLWARGMPGGLLVLGSANVDESLRGYLTKYDCSSADINPIGGISKTDLKSFIQYCIENFQLTALRSIMSAPPTAELEPLVDGQVAQTDEADMGMTYAELSIYGKLRKIGKAGPYSMFCKLINIWKEIFTPREVASKVKHFFRMYSVNRHKMTTLTPSYHAENYSPDDNRFDLRPFLYNTSWSWQFRCIDKQVN</sequence>
<feature type="non-terminal residue" evidence="13">
    <location>
        <position position="692"/>
    </location>
</feature>
<protein>
    <recommendedName>
        <fullName evidence="5">Glutamine-dependent NAD(+) synthetase</fullName>
        <ecNumber evidence="4">6.3.5.1</ecNumber>
    </recommendedName>
    <alternativeName>
        <fullName evidence="10">NAD(+) synthase [glutamine-hydrolyzing]</fullName>
    </alternativeName>
    <alternativeName>
        <fullName evidence="11">NAD(+) synthetase</fullName>
    </alternativeName>
</protein>
<evidence type="ECO:0000256" key="6">
    <source>
        <dbReference type="ARBA" id="ARBA00022598"/>
    </source>
</evidence>
<dbReference type="UniPathway" id="UPA00253">
    <property type="reaction ID" value="UER00334"/>
</dbReference>
<evidence type="ECO:0000256" key="8">
    <source>
        <dbReference type="ARBA" id="ARBA00022840"/>
    </source>
</evidence>
<dbReference type="GO" id="GO:0004359">
    <property type="term" value="F:glutaminase activity"/>
    <property type="evidence" value="ECO:0007669"/>
    <property type="project" value="InterPro"/>
</dbReference>
<evidence type="ECO:0000256" key="2">
    <source>
        <dbReference type="ARBA" id="ARBA00007145"/>
    </source>
</evidence>
<evidence type="ECO:0000313" key="14">
    <source>
        <dbReference type="Proteomes" id="UP000574210"/>
    </source>
</evidence>
<feature type="non-terminal residue" evidence="13">
    <location>
        <position position="1"/>
    </location>
</feature>
<dbReference type="Proteomes" id="UP000574210">
    <property type="component" value="Unassembled WGS sequence"/>
</dbReference>
<evidence type="ECO:0000313" key="13">
    <source>
        <dbReference type="EMBL" id="NXF24337.1"/>
    </source>
</evidence>
<feature type="domain" description="CN hydrolase" evidence="12">
    <location>
        <begin position="5"/>
        <end position="275"/>
    </location>
</feature>
<dbReference type="EC" id="6.3.5.1" evidence="4"/>
<dbReference type="EMBL" id="VWYZ01000343">
    <property type="protein sequence ID" value="NXF24337.1"/>
    <property type="molecule type" value="Genomic_DNA"/>
</dbReference>
<dbReference type="PANTHER" id="PTHR23090:SF9">
    <property type="entry name" value="GLUTAMINE-DEPENDENT NAD(+) SYNTHETASE"/>
    <property type="match status" value="1"/>
</dbReference>
<dbReference type="GO" id="GO:0034354">
    <property type="term" value="P:'de novo' NAD+ biosynthetic process from L-tryptophan"/>
    <property type="evidence" value="ECO:0007669"/>
    <property type="project" value="UniProtKB-ARBA"/>
</dbReference>
<dbReference type="GO" id="GO:0005829">
    <property type="term" value="C:cytosol"/>
    <property type="evidence" value="ECO:0007669"/>
    <property type="project" value="UniProtKB-ARBA"/>
</dbReference>
<dbReference type="PROSITE" id="PS50263">
    <property type="entry name" value="CN_HYDROLASE"/>
    <property type="match status" value="1"/>
</dbReference>
<dbReference type="PANTHER" id="PTHR23090">
    <property type="entry name" value="NH 3 /GLUTAMINE-DEPENDENT NAD + SYNTHETASE"/>
    <property type="match status" value="1"/>
</dbReference>
<evidence type="ECO:0000256" key="1">
    <source>
        <dbReference type="ARBA" id="ARBA00005188"/>
    </source>
</evidence>
<keyword evidence="7" id="KW-0547">Nucleotide-binding</keyword>
<name>A0A7K8S2S6_9PASS</name>
<dbReference type="NCBIfam" id="TIGR00552">
    <property type="entry name" value="nadE"/>
    <property type="match status" value="1"/>
</dbReference>
<dbReference type="InterPro" id="IPR036526">
    <property type="entry name" value="C-N_Hydrolase_sf"/>
</dbReference>
<dbReference type="CDD" id="cd00553">
    <property type="entry name" value="NAD_synthase"/>
    <property type="match status" value="1"/>
</dbReference>
<reference evidence="13 14" key="1">
    <citation type="submission" date="2019-09" db="EMBL/GenBank/DDBJ databases">
        <title>Bird 10,000 Genomes (B10K) Project - Family phase.</title>
        <authorList>
            <person name="Zhang G."/>
        </authorList>
    </citation>
    <scope>NUCLEOTIDE SEQUENCE [LARGE SCALE GENOMIC DNA]</scope>
    <source>
        <strain evidence="13">B10K-CU-031-12</strain>
        <tissue evidence="13">Muscle</tissue>
    </source>
</reference>
<dbReference type="GO" id="GO:0005524">
    <property type="term" value="F:ATP binding"/>
    <property type="evidence" value="ECO:0007669"/>
    <property type="project" value="UniProtKB-KW"/>
</dbReference>
<dbReference type="InterPro" id="IPR014729">
    <property type="entry name" value="Rossmann-like_a/b/a_fold"/>
</dbReference>
<dbReference type="GO" id="GO:0003952">
    <property type="term" value="F:NAD+ synthase (glutamine-hydrolyzing) activity"/>
    <property type="evidence" value="ECO:0007669"/>
    <property type="project" value="UniProtKB-EC"/>
</dbReference>
<dbReference type="InterPro" id="IPR014445">
    <property type="entry name" value="Gln-dep_NAD_synthase"/>
</dbReference>
<gene>
    <name evidence="13" type="primary">Nadsyn1</name>
    <name evidence="13" type="ORF">RHOROS_R07110</name>
</gene>